<reference evidence="2 3" key="1">
    <citation type="journal article" date="2015" name="Stand. Genomic Sci.">
        <title>Genomic Encyclopedia of Bacterial and Archaeal Type Strains, Phase III: the genomes of soil and plant-associated and newly described type strains.</title>
        <authorList>
            <person name="Whitman W.B."/>
            <person name="Woyke T."/>
            <person name="Klenk H.P."/>
            <person name="Zhou Y."/>
            <person name="Lilburn T.G."/>
            <person name="Beck B.J."/>
            <person name="De Vos P."/>
            <person name="Vandamme P."/>
            <person name="Eisen J.A."/>
            <person name="Garrity G."/>
            <person name="Hugenholtz P."/>
            <person name="Kyrpides N.C."/>
        </authorList>
    </citation>
    <scope>NUCLEOTIDE SEQUENCE [LARGE SCALE GENOMIC DNA]</scope>
    <source>
        <strain evidence="2 3">CGMCC 1.6855</strain>
    </source>
</reference>
<comment type="caution">
    <text evidence="2">The sequence shown here is derived from an EMBL/GenBank/DDBJ whole genome shotgun (WGS) entry which is preliminary data.</text>
</comment>
<evidence type="ECO:0000256" key="1">
    <source>
        <dbReference type="SAM" id="Phobius"/>
    </source>
</evidence>
<dbReference type="Proteomes" id="UP000315908">
    <property type="component" value="Unassembled WGS sequence"/>
</dbReference>
<accession>A0A562MB43</accession>
<dbReference type="AlphaFoldDB" id="A0A562MB43"/>
<keyword evidence="1" id="KW-1133">Transmembrane helix</keyword>
<evidence type="ECO:0000313" key="2">
    <source>
        <dbReference type="EMBL" id="TWI17167.1"/>
    </source>
</evidence>
<organism evidence="2 3">
    <name type="scientific">Sphingobacterium siyangense</name>
    <dbReference type="NCBI Taxonomy" id="459529"/>
    <lineage>
        <taxon>Bacteria</taxon>
        <taxon>Pseudomonadati</taxon>
        <taxon>Bacteroidota</taxon>
        <taxon>Sphingobacteriia</taxon>
        <taxon>Sphingobacteriales</taxon>
        <taxon>Sphingobacteriaceae</taxon>
        <taxon>Sphingobacterium</taxon>
    </lineage>
</organism>
<keyword evidence="1" id="KW-0812">Transmembrane</keyword>
<protein>
    <submittedName>
        <fullName evidence="2">Uncharacterized protein</fullName>
    </submittedName>
</protein>
<name>A0A562MB43_9SPHI</name>
<dbReference type="EMBL" id="VLKR01000023">
    <property type="protein sequence ID" value="TWI17167.1"/>
    <property type="molecule type" value="Genomic_DNA"/>
</dbReference>
<keyword evidence="1" id="KW-0472">Membrane</keyword>
<proteinExistence type="predicted"/>
<gene>
    <name evidence="2" type="ORF">IQ31_03903</name>
</gene>
<evidence type="ECO:0000313" key="3">
    <source>
        <dbReference type="Proteomes" id="UP000315908"/>
    </source>
</evidence>
<sequence>MKRGVRIVSFGFLLLIIEYIICVLLFYIEPYFRHDSQLNLEYAIRGANEVNCLLSIFSDFSL</sequence>
<feature type="transmembrane region" description="Helical" evidence="1">
    <location>
        <begin position="7"/>
        <end position="28"/>
    </location>
</feature>